<sequence length="321" mass="34208">MCARVCRSGSPRSAPSGPALSGSALSGPALSGPARPGPRPVSRPGVVPAGRALPRRALAGRRALVGRAIPGERSWASSPGRALLGRAPAVRASVDLPPVGRTRWPASTPRHARSSRMPAAAHRVGASGPGVPDTVTGRRHRPDSTGNAEVRRSHRVLPAATSDEPHSAAEAHGSASRAPGTRRRGPHRPGRPRREETSTRSPCPCGAYGIATRLIPQRGRTTPGLPHPQATRSRDRARRVVRRPPRPPSLFHVKHRRRPPRTRSPAVPRPPERAAGPSSARATRPRAGRPVPLVGRARPMGTPYDRRPGPTTSRSTRDHHR</sequence>
<dbReference type="Proteomes" id="UP000232453">
    <property type="component" value="Unassembled WGS sequence"/>
</dbReference>
<reference evidence="2 3" key="1">
    <citation type="submission" date="2017-11" db="EMBL/GenBank/DDBJ databases">
        <title>Sequencing the genomes of 1000 actinobacteria strains.</title>
        <authorList>
            <person name="Klenk H.-P."/>
        </authorList>
    </citation>
    <scope>NUCLEOTIDE SEQUENCE [LARGE SCALE GENOMIC DNA]</scope>
    <source>
        <strain evidence="2 3">DSM 44104</strain>
    </source>
</reference>
<evidence type="ECO:0000313" key="2">
    <source>
        <dbReference type="EMBL" id="PKB31644.1"/>
    </source>
</evidence>
<feature type="compositionally biased region" description="Low complexity" evidence="1">
    <location>
        <begin position="42"/>
        <end position="53"/>
    </location>
</feature>
<feature type="region of interest" description="Disordered" evidence="1">
    <location>
        <begin position="70"/>
        <end position="321"/>
    </location>
</feature>
<comment type="caution">
    <text evidence="2">The sequence shown here is derived from an EMBL/GenBank/DDBJ whole genome shotgun (WGS) entry which is preliminary data.</text>
</comment>
<dbReference type="AlphaFoldDB" id="A0AA44ZQ98"/>
<organism evidence="2 3">
    <name type="scientific">Pseudonocardia alni</name>
    <name type="common">Amycolata alni</name>
    <dbReference type="NCBI Taxonomy" id="33907"/>
    <lineage>
        <taxon>Bacteria</taxon>
        <taxon>Bacillati</taxon>
        <taxon>Actinomycetota</taxon>
        <taxon>Actinomycetes</taxon>
        <taxon>Pseudonocardiales</taxon>
        <taxon>Pseudonocardiaceae</taxon>
        <taxon>Pseudonocardia</taxon>
    </lineage>
</organism>
<feature type="compositionally biased region" description="Basic residues" evidence="1">
    <location>
        <begin position="235"/>
        <end position="245"/>
    </location>
</feature>
<gene>
    <name evidence="2" type="ORF">ATL51_3338</name>
</gene>
<feature type="compositionally biased region" description="Basic residues" evidence="1">
    <location>
        <begin position="180"/>
        <end position="191"/>
    </location>
</feature>
<proteinExistence type="predicted"/>
<feature type="compositionally biased region" description="Basic residues" evidence="1">
    <location>
        <begin position="252"/>
        <end position="261"/>
    </location>
</feature>
<dbReference type="EMBL" id="PHUJ01000003">
    <property type="protein sequence ID" value="PKB31644.1"/>
    <property type="molecule type" value="Genomic_DNA"/>
</dbReference>
<feature type="compositionally biased region" description="Low complexity" evidence="1">
    <location>
        <begin position="7"/>
        <end position="34"/>
    </location>
</feature>
<feature type="region of interest" description="Disordered" evidence="1">
    <location>
        <begin position="1"/>
        <end position="53"/>
    </location>
</feature>
<accession>A0AA44ZQ98</accession>
<evidence type="ECO:0000256" key="1">
    <source>
        <dbReference type="SAM" id="MobiDB-lite"/>
    </source>
</evidence>
<evidence type="ECO:0000313" key="3">
    <source>
        <dbReference type="Proteomes" id="UP000232453"/>
    </source>
</evidence>
<protein>
    <submittedName>
        <fullName evidence="2">Uncharacterized protein</fullName>
    </submittedName>
</protein>
<name>A0AA44ZQ98_PSEA5</name>